<accession>A0ABP0Z669</accession>
<gene>
    <name evidence="3" type="ORF">CITCOLO1_LOCUS20664</name>
</gene>
<dbReference type="Proteomes" id="UP001642487">
    <property type="component" value="Chromosome 8"/>
</dbReference>
<feature type="region of interest" description="Disordered" evidence="1">
    <location>
        <begin position="414"/>
        <end position="445"/>
    </location>
</feature>
<feature type="region of interest" description="Disordered" evidence="1">
    <location>
        <begin position="1172"/>
        <end position="1204"/>
    </location>
</feature>
<dbReference type="InterPro" id="IPR048972">
    <property type="entry name" value="PMI1_PMIR1-2_C"/>
</dbReference>
<feature type="region of interest" description="Disordered" evidence="1">
    <location>
        <begin position="850"/>
        <end position="897"/>
    </location>
</feature>
<proteinExistence type="predicted"/>
<evidence type="ECO:0000313" key="4">
    <source>
        <dbReference type="Proteomes" id="UP001642487"/>
    </source>
</evidence>
<dbReference type="Pfam" id="PF21745">
    <property type="entry name" value="PMI1_PMIR1-2_C"/>
    <property type="match status" value="1"/>
</dbReference>
<dbReference type="Pfam" id="PF10358">
    <property type="entry name" value="NT-C2"/>
    <property type="match status" value="1"/>
</dbReference>
<reference evidence="3 4" key="1">
    <citation type="submission" date="2024-03" db="EMBL/GenBank/DDBJ databases">
        <authorList>
            <person name="Gkanogiannis A."/>
            <person name="Becerra Lopez-Lavalle L."/>
        </authorList>
    </citation>
    <scope>NUCLEOTIDE SEQUENCE [LARGE SCALE GENOMIC DNA]</scope>
</reference>
<dbReference type="PANTHER" id="PTHR33414:SF1">
    <property type="entry name" value="PROTEIN PLASTID MOVEMENT IMPAIRED 1-RELATED 1"/>
    <property type="match status" value="1"/>
</dbReference>
<feature type="region of interest" description="Disordered" evidence="1">
    <location>
        <begin position="115"/>
        <end position="156"/>
    </location>
</feature>
<evidence type="ECO:0000259" key="2">
    <source>
        <dbReference type="PROSITE" id="PS51840"/>
    </source>
</evidence>
<organism evidence="3 4">
    <name type="scientific">Citrullus colocynthis</name>
    <name type="common">colocynth</name>
    <dbReference type="NCBI Taxonomy" id="252529"/>
    <lineage>
        <taxon>Eukaryota</taxon>
        <taxon>Viridiplantae</taxon>
        <taxon>Streptophyta</taxon>
        <taxon>Embryophyta</taxon>
        <taxon>Tracheophyta</taxon>
        <taxon>Spermatophyta</taxon>
        <taxon>Magnoliopsida</taxon>
        <taxon>eudicotyledons</taxon>
        <taxon>Gunneridae</taxon>
        <taxon>Pentapetalae</taxon>
        <taxon>rosids</taxon>
        <taxon>fabids</taxon>
        <taxon>Cucurbitales</taxon>
        <taxon>Cucurbitaceae</taxon>
        <taxon>Benincaseae</taxon>
        <taxon>Citrullus</taxon>
    </lineage>
</organism>
<dbReference type="PANTHER" id="PTHR33414">
    <property type="entry name" value="PROTEIN PLASTID MOVEMENT IMPAIRED 1-RELATED 1"/>
    <property type="match status" value="1"/>
</dbReference>
<name>A0ABP0Z669_9ROSI</name>
<feature type="region of interest" description="Disordered" evidence="1">
    <location>
        <begin position="347"/>
        <end position="372"/>
    </location>
</feature>
<evidence type="ECO:0000256" key="1">
    <source>
        <dbReference type="SAM" id="MobiDB-lite"/>
    </source>
</evidence>
<feature type="compositionally biased region" description="Basic and acidic residues" evidence="1">
    <location>
        <begin position="141"/>
        <end position="154"/>
    </location>
</feature>
<evidence type="ECO:0000313" key="3">
    <source>
        <dbReference type="EMBL" id="CAK9328258.1"/>
    </source>
</evidence>
<feature type="compositionally biased region" description="Polar residues" evidence="1">
    <location>
        <begin position="116"/>
        <end position="136"/>
    </location>
</feature>
<dbReference type="EMBL" id="OZ021742">
    <property type="protein sequence ID" value="CAK9328258.1"/>
    <property type="molecule type" value="Genomic_DNA"/>
</dbReference>
<dbReference type="InterPro" id="IPR039614">
    <property type="entry name" value="PMI1-like"/>
</dbReference>
<dbReference type="InterPro" id="IPR019448">
    <property type="entry name" value="NT-C2"/>
</dbReference>
<keyword evidence="4" id="KW-1185">Reference proteome</keyword>
<sequence length="1237" mass="137072">MWKNRKRYEAEIRVLCTIFIVPSHLYSTPAASLQTLCNQRSRLHKWLRKRREGRRRCSGFLPRLCHQQNFPASSNLSSWRETMLSKVDSKKIGDRSGSEKLLNEIETISKALYLNKNPSKNSNPGTNVRQRSTGKANLSDPKSKPKSSNEDPTRKDKKSIWSWKTLKAFSHVRNRRFNCCFSLQVHSIKGLPSDLDDFSLSVFWKRRDGLLVTRPKKVLQGKVEFEEELNCTCTVHGSGNGPHHSAKYEAKHFLLYASVYGASEVDLGKHRVDLTRLLPLTLEELEEERSSGKWATSFKLSGKAKGATMNVSFGYIVVGDNLTAPGNHMGDSLKLKQNKHGIGKSEMVVGESGGRSRCQDTESIPGKMNNDSLVSSQSVDDIKDLHEVLPVPQLELGKSVDLLYKKFDDGKLDASADSNPELNVSTEYSHPMKSDSYSSAPENENADVDCGTEFSFVERGIEVPFKEQVEKTEVGIEVSSEKQAEKVDVKDVDSSSVGRPEIGNELLMAHEEGSRVDQQEQEHDNCTEELVACNSSSNDYDIYTKESILKELESALSCVSELETAALESPEEEQMNSEFNSGVELTGKGMSLDLEDELLESDFLRMLGLEQSPFGLSSESEPESPRERLLRQFEEEAVAGGYSLFNFGIEDENHPACGYKFNVSSEFGGDMADTAFDLPSTVDANEGMCFINDEARRSKMKAKMLEDLETEVLMHEWGLNEEAFQQSSSSSSHGFGSPVDMPCGEPFELPPLGEGLGSFIQTKNGGFLRSMNPAIFQNAKSGGNLIMQVSSPVVVPAEMGSGIMEILQRLASVGIEKLSMQANKLMPLEDLTGKTMQQVAWEAITTLEGAERQYTPQSEPAFEQDPFDRRKNSMGRSSGSRHEKLSSNTMRGETETEYVSLEDVAPLALDKIEALSMEGLRIQSGMSEDEAPSNISAQSIGEFSALRGKGIDISGSLGLEGTAGLQLLDIKDNGDDVDGLMGLSLSLDEWMRLDSGELDDEEIISEHTSKVLAAHHANSLDFIRGGTKGDRRRGKSSSRKCGLLGNNFTVALMVQLRDPLRNYEPVGAPMLSLIQVERVFIPPKPKIYNTVSEIRNNYDEDDIEVVARVEMKEEPVEKASEQQGIPQFRITEVHVAGIKTDPNKKLWGTSTTNQQKSGSRWLVANGMGKSKKHPFLKTKAAPKSLAPEPTKVQPPGDRDKDSLWSISSGAKWKAFSALNPLVRNPNVVFPNENFRLR</sequence>
<protein>
    <recommendedName>
        <fullName evidence="2">C2 NT-type domain-containing protein</fullName>
    </recommendedName>
</protein>
<feature type="domain" description="C2 NT-type" evidence="2">
    <location>
        <begin position="169"/>
        <end position="317"/>
    </location>
</feature>
<dbReference type="PROSITE" id="PS51840">
    <property type="entry name" value="C2_NT"/>
    <property type="match status" value="1"/>
</dbReference>
<feature type="compositionally biased region" description="Polar residues" evidence="1">
    <location>
        <begin position="416"/>
        <end position="428"/>
    </location>
</feature>